<evidence type="ECO:0000259" key="5">
    <source>
        <dbReference type="Pfam" id="PF13966"/>
    </source>
</evidence>
<name>A0A2N9GN35_FAGSY</name>
<dbReference type="CDD" id="cd06222">
    <property type="entry name" value="RNase_H_like"/>
    <property type="match status" value="1"/>
</dbReference>
<dbReference type="EMBL" id="OIVN01002151">
    <property type="protein sequence ID" value="SPD01022.1"/>
    <property type="molecule type" value="Genomic_DNA"/>
</dbReference>
<dbReference type="InterPro" id="IPR002156">
    <property type="entry name" value="RNaseH_domain"/>
</dbReference>
<dbReference type="InterPro" id="IPR043502">
    <property type="entry name" value="DNA/RNA_pol_sf"/>
</dbReference>
<dbReference type="GO" id="GO:0003676">
    <property type="term" value="F:nucleic acid binding"/>
    <property type="evidence" value="ECO:0007669"/>
    <property type="project" value="InterPro"/>
</dbReference>
<dbReference type="InterPro" id="IPR000477">
    <property type="entry name" value="RT_dom"/>
</dbReference>
<dbReference type="SUPFAM" id="SSF56219">
    <property type="entry name" value="DNase I-like"/>
    <property type="match status" value="1"/>
</dbReference>
<evidence type="ECO:0000259" key="4">
    <source>
        <dbReference type="Pfam" id="PF13456"/>
    </source>
</evidence>
<evidence type="ECO:0000313" key="7">
    <source>
        <dbReference type="EMBL" id="SPD01022.1"/>
    </source>
</evidence>
<dbReference type="InterPro" id="IPR044730">
    <property type="entry name" value="RNase_H-like_dom_plant"/>
</dbReference>
<dbReference type="InterPro" id="IPR026960">
    <property type="entry name" value="RVT-Znf"/>
</dbReference>
<dbReference type="InterPro" id="IPR036691">
    <property type="entry name" value="Endo/exonu/phosph_ase_sf"/>
</dbReference>
<dbReference type="InterPro" id="IPR025836">
    <property type="entry name" value="Zn_knuckle_CX2CX4HX4C"/>
</dbReference>
<feature type="domain" description="RNase H type-1" evidence="4">
    <location>
        <begin position="1313"/>
        <end position="1435"/>
    </location>
</feature>
<feature type="compositionally biased region" description="Polar residues" evidence="1">
    <location>
        <begin position="329"/>
        <end position="346"/>
    </location>
</feature>
<dbReference type="Pfam" id="PF03372">
    <property type="entry name" value="Exo_endo_phos"/>
    <property type="match status" value="1"/>
</dbReference>
<evidence type="ECO:0000259" key="6">
    <source>
        <dbReference type="Pfam" id="PF14392"/>
    </source>
</evidence>
<dbReference type="SUPFAM" id="SSF53098">
    <property type="entry name" value="Ribonuclease H-like"/>
    <property type="match status" value="1"/>
</dbReference>
<evidence type="ECO:0000259" key="2">
    <source>
        <dbReference type="Pfam" id="PF00078"/>
    </source>
</evidence>
<feature type="domain" description="Reverse transcriptase zinc-binding" evidence="5">
    <location>
        <begin position="1141"/>
        <end position="1211"/>
    </location>
</feature>
<dbReference type="Gene3D" id="3.30.420.10">
    <property type="entry name" value="Ribonuclease H-like superfamily/Ribonuclease H"/>
    <property type="match status" value="1"/>
</dbReference>
<feature type="domain" description="Reverse transcriptase" evidence="2">
    <location>
        <begin position="791"/>
        <end position="953"/>
    </location>
</feature>
<protein>
    <recommendedName>
        <fullName evidence="8">Reverse transcriptase domain-containing protein</fullName>
    </recommendedName>
</protein>
<dbReference type="CDD" id="cd01650">
    <property type="entry name" value="RT_nLTR_like"/>
    <property type="match status" value="1"/>
</dbReference>
<feature type="domain" description="Zinc knuckle CX2CX4HX4C" evidence="6">
    <location>
        <begin position="102"/>
        <end position="149"/>
    </location>
</feature>
<dbReference type="Pfam" id="PF14392">
    <property type="entry name" value="zf-CCHC_4"/>
    <property type="match status" value="1"/>
</dbReference>
<gene>
    <name evidence="7" type="ORF">FSB_LOCUS28904</name>
</gene>
<organism evidence="7">
    <name type="scientific">Fagus sylvatica</name>
    <name type="common">Beechnut</name>
    <dbReference type="NCBI Taxonomy" id="28930"/>
    <lineage>
        <taxon>Eukaryota</taxon>
        <taxon>Viridiplantae</taxon>
        <taxon>Streptophyta</taxon>
        <taxon>Embryophyta</taxon>
        <taxon>Tracheophyta</taxon>
        <taxon>Spermatophyta</taxon>
        <taxon>Magnoliopsida</taxon>
        <taxon>eudicotyledons</taxon>
        <taxon>Gunneridae</taxon>
        <taxon>Pentapetalae</taxon>
        <taxon>rosids</taxon>
        <taxon>fabids</taxon>
        <taxon>Fagales</taxon>
        <taxon>Fagaceae</taxon>
        <taxon>Fagus</taxon>
    </lineage>
</organism>
<accession>A0A2N9GN35</accession>
<dbReference type="Gene3D" id="3.60.10.10">
    <property type="entry name" value="Endonuclease/exonuclease/phosphatase"/>
    <property type="match status" value="1"/>
</dbReference>
<dbReference type="InterPro" id="IPR036397">
    <property type="entry name" value="RNaseH_sf"/>
</dbReference>
<feature type="domain" description="Endonuclease/exonuclease/phosphatase" evidence="3">
    <location>
        <begin position="383"/>
        <end position="500"/>
    </location>
</feature>
<reference evidence="7" key="1">
    <citation type="submission" date="2018-02" db="EMBL/GenBank/DDBJ databases">
        <authorList>
            <person name="Cohen D.B."/>
            <person name="Kent A.D."/>
        </authorList>
    </citation>
    <scope>NUCLEOTIDE SEQUENCE</scope>
</reference>
<dbReference type="InterPro" id="IPR005135">
    <property type="entry name" value="Endo/exonuclease/phosphatase"/>
</dbReference>
<dbReference type="Pfam" id="PF13456">
    <property type="entry name" value="RVT_3"/>
    <property type="match status" value="1"/>
</dbReference>
<evidence type="ECO:0000259" key="3">
    <source>
        <dbReference type="Pfam" id="PF03372"/>
    </source>
</evidence>
<dbReference type="PANTHER" id="PTHR33116">
    <property type="entry name" value="REVERSE TRANSCRIPTASE ZINC-BINDING DOMAIN-CONTAINING PROTEIN-RELATED-RELATED"/>
    <property type="match status" value="1"/>
</dbReference>
<proteinExistence type="predicted"/>
<feature type="region of interest" description="Disordered" evidence="1">
    <location>
        <begin position="292"/>
        <end position="363"/>
    </location>
</feature>
<feature type="region of interest" description="Disordered" evidence="1">
    <location>
        <begin position="179"/>
        <end position="203"/>
    </location>
</feature>
<sequence length="1465" mass="166993">MGNNRIMFVFTDTTDMERVLANGPWTFDKYLILLKRIEDDQSFSHVVFDVCSFWVQIHDLPVRCMNSGVCGKIGNTLGRVEQMEEFAEGHGGGNYMRVRVQLDVTQPLCRGRKLWLGGDQDHWVSFKFERLPIFCYWCGHITHDDKDCSIWLNSRGRLNPDQQEYGPWLRGELPRFPRREWSGRGAPSRDYSSSEDKGDTTPVHSFGVTAQNTLNMEKPKITPPSKVVTETLDFQAKLREIDRELGLEHGEINETMELLMQSDSQVKFPKHQAGDSCGKSNKAGLEEEEPIGPQLNGPIVDPCGHQRPAGKSTGSTWKRIARPNRESFDTAQQTFKSQQKRSQNVVSEEEMVRSAKKNKAVGNTSNTSMVEISAETVHELTIMVKQKDPLVLFLSETKLDEKRMESLRCYWGFAGKFIVPSRGQSGGLALLWSKEQAVSISSYSHYHIDAVMDEGVEGAWWFTGFYGSPTVAGKARAWDLLRVLRAHHTLPWFCGGDFNELIHGAEKWGRVARPESQMREFRLVIDACGFLDLGFVVFSDHRPLWVELKPAGCALRSGRRRFRFEEMWTLHEGCEDTIRKAWATRQRGTPMFQVVEKIKASREELKKWSYDQFGSIRAAIATKTRLMQQEEELHPENQNVQLIQKLSRELADLHSKEEKIRRRNHIYGIRDQAGVWQSQDEAVENIIVGYYRDLFTTSHPGDFDEILRGVDRVVTNEMNLQLDSEFTEGEVEYTLKQMGPLKAPGPDGMAPIFYQQYWHIVGKDINASILACLKDGSLLKKINHTHLCLIPKVQNLESVKDFRPISLCNVVYKIIAKVLANRLKKILPQIISESQSAFVPGRLISDNILIAFETLHHMQHMKGNQQGYMALKLDMSKTYDRVEWAFLENIMLKMGFNISWVSMIMECVRTVSYSVLINGEPRGFFHPTRGLRQGDPISPYFFLLCAEGLNALLVKTAMSKSIQGRHYKSAMPFQEVLRIYERASGQQINQDKTTLFFSASTRVETQNEIKNALGLPVIRQYETYLGLPSMVGRSKYSSFLKLKERVWNKIQGWKGKLLSQAGKEVLIKAVVQAIPTYTMNVFKLPQKLCTELERMVRDFWWGHAGESRKVHWVNWGSLCKPKQAGGMGFRELSKFNEALLAKQKFWKTLWSVRVPYKVRHFLWRACSNALPTMVNLSRRRIVSDGRCGFCLGEVEDVLHAVWRCSSLKALWGHHGVAKKILRKNHLSLIDVLAHIFECGSEASMAELAFMLWCVWQRRNKALYQATVDPIDSIYPLAQRLTTEYFIANEAAVSHTKPIPVVWRPSTVCEFKVNFDAAVSVKLNTTGVGVVIRNGQGIPLAVACQRFPCVYDTDVAEAMAAKVAIQLAWDIGVWNVEVEGDSLLVINALKDQEVCLAAYGDLILDIQHLACSFQRVMYCHVRKEGNNAAHVLARKALDLHSDFLVWLEEVPGFLEQVIQAEFPQVQ</sequence>
<evidence type="ECO:0008006" key="8">
    <source>
        <dbReference type="Google" id="ProtNLM"/>
    </source>
</evidence>
<dbReference type="Pfam" id="PF13966">
    <property type="entry name" value="zf-RVT"/>
    <property type="match status" value="1"/>
</dbReference>
<evidence type="ECO:0000256" key="1">
    <source>
        <dbReference type="SAM" id="MobiDB-lite"/>
    </source>
</evidence>
<dbReference type="InterPro" id="IPR012337">
    <property type="entry name" value="RNaseH-like_sf"/>
</dbReference>
<dbReference type="GO" id="GO:0004523">
    <property type="term" value="F:RNA-DNA hybrid ribonuclease activity"/>
    <property type="evidence" value="ECO:0007669"/>
    <property type="project" value="InterPro"/>
</dbReference>
<dbReference type="PANTHER" id="PTHR33116:SF86">
    <property type="entry name" value="REVERSE TRANSCRIPTASE DOMAIN-CONTAINING PROTEIN"/>
    <property type="match status" value="1"/>
</dbReference>
<dbReference type="Pfam" id="PF00078">
    <property type="entry name" value="RVT_1"/>
    <property type="match status" value="1"/>
</dbReference>
<dbReference type="SUPFAM" id="SSF56672">
    <property type="entry name" value="DNA/RNA polymerases"/>
    <property type="match status" value="1"/>
</dbReference>